<accession>A0A1R4J6V6</accession>
<feature type="transmembrane region" description="Helical" evidence="1">
    <location>
        <begin position="171"/>
        <end position="202"/>
    </location>
</feature>
<feature type="transmembrane region" description="Helical" evidence="1">
    <location>
        <begin position="147"/>
        <end position="165"/>
    </location>
</feature>
<name>A0A1R4J6V6_9LACT</name>
<keyword evidence="1" id="KW-0812">Transmembrane</keyword>
<evidence type="ECO:0000256" key="1">
    <source>
        <dbReference type="SAM" id="Phobius"/>
    </source>
</evidence>
<dbReference type="Proteomes" id="UP000195611">
    <property type="component" value="Unassembled WGS sequence"/>
</dbReference>
<dbReference type="Pfam" id="PF13346">
    <property type="entry name" value="ABC2_membrane_5"/>
    <property type="match status" value="1"/>
</dbReference>
<keyword evidence="1" id="KW-0472">Membrane</keyword>
<dbReference type="RefSeq" id="WP_087057606.1">
    <property type="nucleotide sequence ID" value="NZ_FUKW01000065.1"/>
</dbReference>
<reference evidence="2 3" key="1">
    <citation type="submission" date="2017-02" db="EMBL/GenBank/DDBJ databases">
        <authorList>
            <person name="Peterson S.W."/>
        </authorList>
    </citation>
    <scope>NUCLEOTIDE SEQUENCE [LARGE SCALE GENOMIC DNA]</scope>
    <source>
        <strain evidence="2 3">42ea</strain>
    </source>
</reference>
<organism evidence="2 3">
    <name type="scientific">Marinilactibacillus psychrotolerans 42ea</name>
    <dbReference type="NCBI Taxonomy" id="1255609"/>
    <lineage>
        <taxon>Bacteria</taxon>
        <taxon>Bacillati</taxon>
        <taxon>Bacillota</taxon>
        <taxon>Bacilli</taxon>
        <taxon>Lactobacillales</taxon>
        <taxon>Carnobacteriaceae</taxon>
        <taxon>Marinilactibacillus</taxon>
    </lineage>
</organism>
<dbReference type="AlphaFoldDB" id="A0A1R4J6V6"/>
<feature type="transmembrane region" description="Helical" evidence="1">
    <location>
        <begin position="16"/>
        <end position="32"/>
    </location>
</feature>
<evidence type="ECO:0000313" key="3">
    <source>
        <dbReference type="Proteomes" id="UP000195611"/>
    </source>
</evidence>
<dbReference type="EMBL" id="FUKW01000065">
    <property type="protein sequence ID" value="SJN27545.1"/>
    <property type="molecule type" value="Genomic_DNA"/>
</dbReference>
<proteinExistence type="predicted"/>
<gene>
    <name evidence="2" type="ORF">FM115_04090</name>
</gene>
<evidence type="ECO:0000313" key="2">
    <source>
        <dbReference type="EMBL" id="SJN27545.1"/>
    </source>
</evidence>
<feature type="transmembrane region" description="Helical" evidence="1">
    <location>
        <begin position="38"/>
        <end position="57"/>
    </location>
</feature>
<feature type="transmembrane region" description="Helical" evidence="1">
    <location>
        <begin position="83"/>
        <end position="106"/>
    </location>
</feature>
<feature type="transmembrane region" description="Helical" evidence="1">
    <location>
        <begin position="118"/>
        <end position="140"/>
    </location>
</feature>
<protein>
    <submittedName>
        <fullName evidence="2">ABC transporter permease protein</fullName>
    </submittedName>
</protein>
<keyword evidence="1" id="KW-1133">Transmembrane helix</keyword>
<dbReference type="InterPro" id="IPR025699">
    <property type="entry name" value="ABC2_memb-like"/>
</dbReference>
<sequence>MKGLWVKDLLMLKKQWKLFALFMLITVFNGYVNQSVDFVFLLMSFFFVTIATTTILYDQENQGYIYLFALPIKKMKYVIQKELLIIVLIVTSIIMSLLFVGVMVLFRDNFTISGEKLIGLSSAALLFGCITGSVLTPLYLKFGSEQARLVVLILMGLIFGGGFLAQQTGFISWLISSGFLTTISALSVIQLAGISVIIVAVFTSISTVISERIIQI</sequence>